<reference evidence="1 2" key="1">
    <citation type="submission" date="2024-04" db="EMBL/GenBank/DDBJ databases">
        <title>genome sequences of Mucor flavus KT1a and Helicostylum pulchrum KT1b strains isolated from the surface of a dry-aged beef.</title>
        <authorList>
            <person name="Toyotome T."/>
            <person name="Hosono M."/>
            <person name="Torimaru M."/>
            <person name="Fukuda K."/>
            <person name="Mikami N."/>
        </authorList>
    </citation>
    <scope>NUCLEOTIDE SEQUENCE [LARGE SCALE GENOMIC DNA]</scope>
    <source>
        <strain evidence="1 2">KT1a</strain>
    </source>
</reference>
<evidence type="ECO:0000313" key="2">
    <source>
        <dbReference type="Proteomes" id="UP001473302"/>
    </source>
</evidence>
<accession>A0ABP9YIK1</accession>
<comment type="caution">
    <text evidence="1">The sequence shown here is derived from an EMBL/GenBank/DDBJ whole genome shotgun (WGS) entry which is preliminary data.</text>
</comment>
<dbReference type="EMBL" id="BAABUK010000002">
    <property type="protein sequence ID" value="GAA5806670.1"/>
    <property type="molecule type" value="Genomic_DNA"/>
</dbReference>
<dbReference type="Proteomes" id="UP001473302">
    <property type="component" value="Unassembled WGS sequence"/>
</dbReference>
<protein>
    <submittedName>
        <fullName evidence="1">Uncharacterized protein</fullName>
    </submittedName>
</protein>
<gene>
    <name evidence="1" type="ORF">MFLAVUS_000018</name>
</gene>
<sequence length="470" mass="54443">MFAAVSTVHPNTCSNAPKPAPEASEFFKFDSVKICGNFTFDRKEEAQIYEAQLERLQRWIFLNNFRPLSCLKERFFREQSITSVSQKILAELFSVDRDTRLKELLKYFCRSADEDGTSQTAKSIAVIILVYFGIPIMTNDDHNGFKEFKGVPQLLNGVLCSSHNLFLCDFMLHDLIDSAAANEIISKHDLNTLSSIDTPIEYTRLANFLRPVFTKPVKKNTFGIVQRATLGDENDFRLYLLKVHAGDLLKEIQSLQTVLKDHDFWAGIEVADTGEEEENRRESLGSSEFNRHLFSKAKERRKTLGTIEQKFRNLAAFTDMRVSNYVLLLGDVLPESFETLKKVQKAYRKLTDHYIDYQRLFEEFELGCTLLGMVELADSFKRHTKLCVNNKKSETVSELSLFQDIHKTVYVGIRVATNLKRTWNTYVESLCVFQRVQTTYQDSIDKFEQEYVTILDNYHKYDKKMNNQNK</sequence>
<organism evidence="1 2">
    <name type="scientific">Mucor flavus</name>
    <dbReference type="NCBI Taxonomy" id="439312"/>
    <lineage>
        <taxon>Eukaryota</taxon>
        <taxon>Fungi</taxon>
        <taxon>Fungi incertae sedis</taxon>
        <taxon>Mucoromycota</taxon>
        <taxon>Mucoromycotina</taxon>
        <taxon>Mucoromycetes</taxon>
        <taxon>Mucorales</taxon>
        <taxon>Mucorineae</taxon>
        <taxon>Mucoraceae</taxon>
        <taxon>Mucor</taxon>
    </lineage>
</organism>
<evidence type="ECO:0000313" key="1">
    <source>
        <dbReference type="EMBL" id="GAA5806670.1"/>
    </source>
</evidence>
<proteinExistence type="predicted"/>
<keyword evidence="2" id="KW-1185">Reference proteome</keyword>
<name>A0ABP9YIK1_9FUNG</name>